<protein>
    <recommendedName>
        <fullName evidence="3">Polyketide cyclase</fullName>
    </recommendedName>
</protein>
<name>A0A1Z4BRA0_9FLAO</name>
<dbReference type="RefSeq" id="WP_088594688.1">
    <property type="nucleotide sequence ID" value="NZ_CP022022.1"/>
</dbReference>
<dbReference type="AlphaFoldDB" id="A0A1Z4BRA0"/>
<keyword evidence="2" id="KW-1185">Reference proteome</keyword>
<proteinExistence type="predicted"/>
<sequence length="137" mass="16334">MKPFLISIITDVIDTPVTLVYNIVTDNKNFQWRKEVENIELLEDGFIEYYKGGGHTLFNNIQKKENEYYAFTMQHKLFYGEWEGKFESYNGGTKVCFQEKIHIKNFFLRLIAPLFWNLKRIQQNYITALKAEVYGNK</sequence>
<dbReference type="SUPFAM" id="SSF55961">
    <property type="entry name" value="Bet v1-like"/>
    <property type="match status" value="1"/>
</dbReference>
<dbReference type="KEGG" id="capn:CBG49_12265"/>
<evidence type="ECO:0008006" key="3">
    <source>
        <dbReference type="Google" id="ProtNLM"/>
    </source>
</evidence>
<evidence type="ECO:0000313" key="1">
    <source>
        <dbReference type="EMBL" id="ASF43788.1"/>
    </source>
</evidence>
<dbReference type="Proteomes" id="UP000197007">
    <property type="component" value="Chromosome"/>
</dbReference>
<dbReference type="EMBL" id="CP022022">
    <property type="protein sequence ID" value="ASF43788.1"/>
    <property type="molecule type" value="Genomic_DNA"/>
</dbReference>
<accession>A0A1Z4BRA0</accession>
<reference evidence="2" key="1">
    <citation type="submission" date="2017-06" db="EMBL/GenBank/DDBJ databases">
        <title>Complete genome sequence of Capnocytophaga sp. KCOM 1579 (=ChDC OS43) isolated from a human refractory periapical abscess lesion.</title>
        <authorList>
            <person name="Kook J.-K."/>
            <person name="Park S.-N."/>
            <person name="Lim Y.K."/>
            <person name="Roh H."/>
        </authorList>
    </citation>
    <scope>NUCLEOTIDE SEQUENCE [LARGE SCALE GENOMIC DNA]</scope>
    <source>
        <strain evidence="2">ChDC OS43</strain>
    </source>
</reference>
<gene>
    <name evidence="1" type="ORF">CBG49_12265</name>
</gene>
<evidence type="ECO:0000313" key="2">
    <source>
        <dbReference type="Proteomes" id="UP000197007"/>
    </source>
</evidence>
<organism evidence="1 2">
    <name type="scientific">Capnocytophaga endodontalis</name>
    <dbReference type="NCBI Taxonomy" id="2708117"/>
    <lineage>
        <taxon>Bacteria</taxon>
        <taxon>Pseudomonadati</taxon>
        <taxon>Bacteroidota</taxon>
        <taxon>Flavobacteriia</taxon>
        <taxon>Flavobacteriales</taxon>
        <taxon>Flavobacteriaceae</taxon>
        <taxon>Capnocytophaga</taxon>
    </lineage>
</organism>